<dbReference type="AlphaFoldDB" id="A0AAD5PCU7"/>
<keyword evidence="3" id="KW-1185">Reference proteome</keyword>
<evidence type="ECO:0000313" key="2">
    <source>
        <dbReference type="EMBL" id="KAI9258803.1"/>
    </source>
</evidence>
<proteinExistence type="predicted"/>
<reference evidence="2" key="2">
    <citation type="submission" date="2023-02" db="EMBL/GenBank/DDBJ databases">
        <authorList>
            <consortium name="DOE Joint Genome Institute"/>
            <person name="Mondo S.J."/>
            <person name="Chang Y."/>
            <person name="Wang Y."/>
            <person name="Ahrendt S."/>
            <person name="Andreopoulos W."/>
            <person name="Barry K."/>
            <person name="Beard J."/>
            <person name="Benny G.L."/>
            <person name="Blankenship S."/>
            <person name="Bonito G."/>
            <person name="Cuomo C."/>
            <person name="Desiro A."/>
            <person name="Gervers K.A."/>
            <person name="Hundley H."/>
            <person name="Kuo A."/>
            <person name="LaButti K."/>
            <person name="Lang B.F."/>
            <person name="Lipzen A."/>
            <person name="O'Donnell K."/>
            <person name="Pangilinan J."/>
            <person name="Reynolds N."/>
            <person name="Sandor L."/>
            <person name="Smith M.W."/>
            <person name="Tsang A."/>
            <person name="Grigoriev I.V."/>
            <person name="Stajich J.E."/>
            <person name="Spatafora J.W."/>
        </authorList>
    </citation>
    <scope>NUCLEOTIDE SEQUENCE</scope>
    <source>
        <strain evidence="2">RSA 2281</strain>
    </source>
</reference>
<gene>
    <name evidence="2" type="ORF">BDA99DRAFT_102132</name>
</gene>
<sequence>MYITYETSQYDWDEKKGRYIKHNQPNKIVPDGLSKPEFMPTKLVRISDMKLVYSSQVNEGYCALSYSWNQSGDMVLDKTAAKYRRVDEGKHKIVFCKHIDPKKIVYDGEIKFVHDLIDEDRMDKVKRLKKIRNVLEILDDQYSHLINDMKYVKFEGIIQKICQEFNIKYIWLDQMCINQDDKEEKKREIRNMHHIYSHAYATVALVPEFTEYLSESEEYFKRLWTLEEAIKSKRLLFVGKSIHRWGENFVRYSSIHELISPTSNLMVSQILYYAHQRTSTKNHDRVFALLNLFPEFIDQKDDHHRIKKWIRRRFFEVFSTKKYIGKKINVDYDQPLEELMILFYGLLAEKDISILLFEKITKNYNSTHIQKYTFLPSWTGIHGQHLLENVSTPFQNYNIIGKTIHLTSAYFTNNNQHIDDKPFTLRKEDLPPPPDNINGGSGNPRNYYLCLLIQLPGTSKEKRIQITHHSYHYIFKMDNDSLDEISKELQQLPKFMDIKMENLCWCHSRSDEYRMATRFNFNNLTQDIRLNDLSEQYVILSDISFKLDNISTLYPMINKKQGETHYKAIGCCEIKYGHQFFSDCSLPKQTFLIQ</sequence>
<feature type="domain" description="Heterokaryon incompatibility" evidence="1">
    <location>
        <begin position="161"/>
        <end position="205"/>
    </location>
</feature>
<organism evidence="2 3">
    <name type="scientific">Phascolomyces articulosus</name>
    <dbReference type="NCBI Taxonomy" id="60185"/>
    <lineage>
        <taxon>Eukaryota</taxon>
        <taxon>Fungi</taxon>
        <taxon>Fungi incertae sedis</taxon>
        <taxon>Mucoromycota</taxon>
        <taxon>Mucoromycotina</taxon>
        <taxon>Mucoromycetes</taxon>
        <taxon>Mucorales</taxon>
        <taxon>Lichtheimiaceae</taxon>
        <taxon>Phascolomyces</taxon>
    </lineage>
</organism>
<dbReference type="PANTHER" id="PTHR24148">
    <property type="entry name" value="ANKYRIN REPEAT DOMAIN-CONTAINING PROTEIN 39 HOMOLOG-RELATED"/>
    <property type="match status" value="1"/>
</dbReference>
<accession>A0AAD5PCU7</accession>
<evidence type="ECO:0000259" key="1">
    <source>
        <dbReference type="Pfam" id="PF06985"/>
    </source>
</evidence>
<dbReference type="PANTHER" id="PTHR24148:SF64">
    <property type="entry name" value="HETEROKARYON INCOMPATIBILITY DOMAIN-CONTAINING PROTEIN"/>
    <property type="match status" value="1"/>
</dbReference>
<dbReference type="InterPro" id="IPR010730">
    <property type="entry name" value="HET"/>
</dbReference>
<dbReference type="EMBL" id="JAIXMP010000018">
    <property type="protein sequence ID" value="KAI9258803.1"/>
    <property type="molecule type" value="Genomic_DNA"/>
</dbReference>
<protein>
    <recommendedName>
        <fullName evidence="1">Heterokaryon incompatibility domain-containing protein</fullName>
    </recommendedName>
</protein>
<dbReference type="Pfam" id="PF06985">
    <property type="entry name" value="HET"/>
    <property type="match status" value="1"/>
</dbReference>
<dbReference type="InterPro" id="IPR052895">
    <property type="entry name" value="HetReg/Transcr_Mod"/>
</dbReference>
<name>A0AAD5PCU7_9FUNG</name>
<comment type="caution">
    <text evidence="2">The sequence shown here is derived from an EMBL/GenBank/DDBJ whole genome shotgun (WGS) entry which is preliminary data.</text>
</comment>
<reference evidence="2" key="1">
    <citation type="journal article" date="2022" name="IScience">
        <title>Evolution of zygomycete secretomes and the origins of terrestrial fungal ecologies.</title>
        <authorList>
            <person name="Chang Y."/>
            <person name="Wang Y."/>
            <person name="Mondo S."/>
            <person name="Ahrendt S."/>
            <person name="Andreopoulos W."/>
            <person name="Barry K."/>
            <person name="Beard J."/>
            <person name="Benny G.L."/>
            <person name="Blankenship S."/>
            <person name="Bonito G."/>
            <person name="Cuomo C."/>
            <person name="Desiro A."/>
            <person name="Gervers K.A."/>
            <person name="Hundley H."/>
            <person name="Kuo A."/>
            <person name="LaButti K."/>
            <person name="Lang B.F."/>
            <person name="Lipzen A."/>
            <person name="O'Donnell K."/>
            <person name="Pangilinan J."/>
            <person name="Reynolds N."/>
            <person name="Sandor L."/>
            <person name="Smith M.E."/>
            <person name="Tsang A."/>
            <person name="Grigoriev I.V."/>
            <person name="Stajich J.E."/>
            <person name="Spatafora J.W."/>
        </authorList>
    </citation>
    <scope>NUCLEOTIDE SEQUENCE</scope>
    <source>
        <strain evidence="2">RSA 2281</strain>
    </source>
</reference>
<dbReference type="Proteomes" id="UP001209540">
    <property type="component" value="Unassembled WGS sequence"/>
</dbReference>
<evidence type="ECO:0000313" key="3">
    <source>
        <dbReference type="Proteomes" id="UP001209540"/>
    </source>
</evidence>